<evidence type="ECO:0000313" key="3">
    <source>
        <dbReference type="Proteomes" id="UP001358417"/>
    </source>
</evidence>
<feature type="compositionally biased region" description="Polar residues" evidence="1">
    <location>
        <begin position="436"/>
        <end position="449"/>
    </location>
</feature>
<comment type="caution">
    <text evidence="2">The sequence shown here is derived from an EMBL/GenBank/DDBJ whole genome shotgun (WGS) entry which is preliminary data.</text>
</comment>
<dbReference type="GeneID" id="89973289"/>
<protein>
    <submittedName>
        <fullName evidence="2">Uncharacterized protein</fullName>
    </submittedName>
</protein>
<feature type="region of interest" description="Disordered" evidence="1">
    <location>
        <begin position="356"/>
        <end position="518"/>
    </location>
</feature>
<feature type="compositionally biased region" description="Low complexity" evidence="1">
    <location>
        <begin position="463"/>
        <end position="489"/>
    </location>
</feature>
<reference evidence="2 3" key="1">
    <citation type="submission" date="2023-08" db="EMBL/GenBank/DDBJ databases">
        <title>Black Yeasts Isolated from many extreme environments.</title>
        <authorList>
            <person name="Coleine C."/>
            <person name="Stajich J.E."/>
            <person name="Selbmann L."/>
        </authorList>
    </citation>
    <scope>NUCLEOTIDE SEQUENCE [LARGE SCALE GENOMIC DNA]</scope>
    <source>
        <strain evidence="2 3">CCFEE 5792</strain>
    </source>
</reference>
<dbReference type="AlphaFoldDB" id="A0AAV9NSJ1"/>
<name>A0AAV9NSJ1_9EURO</name>
<dbReference type="RefSeq" id="XP_064711307.1">
    <property type="nucleotide sequence ID" value="XM_064848683.1"/>
</dbReference>
<proteinExistence type="predicted"/>
<sequence length="538" mass="60676">MHEHHEWLLEVYNLSTGKAVSKEPLQLENFYGSEIGSTACFTIFEGHFYAVTNQTSLESEEVDWTSYYHFISFPLDDPCPDLRIRVIWRRQHVEGPINDAWTLLEFQHDHRTGESLIIECRKEWKNGGSRSFRTFYTQPFHRAQHQELTDGLRHPPDDPLSKTLDKENNSRYEAARPRVEKYVHSEEGATGCIKEYIRAKTKWNGYCFNSQSFVDIVTEEYRADGEWRPRERVKLRVVSREDISPLVVDTINPMRAGGLIVRPRKRDREGEEMLDGEDEFSTSHISLWPEDDAPQSLQEILCPGGRVSEVQAVLGDEGLIYMAGPPGGYGERALVFVSFDPTFGFEGMTRLDGTLVREKERGREPSSMSSLARKRKSHSDNHVEERTRDLEPSHDQLQTENKDRASSNLPDRTKRVKTDDQAINESISCPADIYPNVSSTSMATLTPTPSGWPPSLPFPQTVESPSSPSGQDESSTMPSSFSSSSSASSVAPARQTCASSSSKISSATPATNPTSTSGLLTWRERARYLSIANGIWTR</sequence>
<feature type="compositionally biased region" description="Basic and acidic residues" evidence="1">
    <location>
        <begin position="400"/>
        <end position="420"/>
    </location>
</feature>
<feature type="compositionally biased region" description="Low complexity" evidence="1">
    <location>
        <begin position="499"/>
        <end position="517"/>
    </location>
</feature>
<gene>
    <name evidence="2" type="ORF">LTR84_005111</name>
</gene>
<feature type="region of interest" description="Disordered" evidence="1">
    <location>
        <begin position="146"/>
        <end position="171"/>
    </location>
</feature>
<organism evidence="2 3">
    <name type="scientific">Exophiala bonariae</name>
    <dbReference type="NCBI Taxonomy" id="1690606"/>
    <lineage>
        <taxon>Eukaryota</taxon>
        <taxon>Fungi</taxon>
        <taxon>Dikarya</taxon>
        <taxon>Ascomycota</taxon>
        <taxon>Pezizomycotina</taxon>
        <taxon>Eurotiomycetes</taxon>
        <taxon>Chaetothyriomycetidae</taxon>
        <taxon>Chaetothyriales</taxon>
        <taxon>Herpotrichiellaceae</taxon>
        <taxon>Exophiala</taxon>
    </lineage>
</organism>
<accession>A0AAV9NSJ1</accession>
<evidence type="ECO:0000313" key="2">
    <source>
        <dbReference type="EMBL" id="KAK5063035.1"/>
    </source>
</evidence>
<feature type="compositionally biased region" description="Basic and acidic residues" evidence="1">
    <location>
        <begin position="378"/>
        <end position="394"/>
    </location>
</feature>
<dbReference type="EMBL" id="JAVRRD010000002">
    <property type="protein sequence ID" value="KAK5063035.1"/>
    <property type="molecule type" value="Genomic_DNA"/>
</dbReference>
<evidence type="ECO:0000256" key="1">
    <source>
        <dbReference type="SAM" id="MobiDB-lite"/>
    </source>
</evidence>
<keyword evidence="3" id="KW-1185">Reference proteome</keyword>
<dbReference type="Proteomes" id="UP001358417">
    <property type="component" value="Unassembled WGS sequence"/>
</dbReference>